<protein>
    <recommendedName>
        <fullName evidence="8">Ribonuclease VapC</fullName>
        <shortName evidence="8">RNase VapC</shortName>
        <ecNumber evidence="8">3.1.-.-</ecNumber>
    </recommendedName>
    <alternativeName>
        <fullName evidence="8">Toxin VapC</fullName>
    </alternativeName>
</protein>
<dbReference type="Gene3D" id="3.40.50.1010">
    <property type="entry name" value="5'-nuclease"/>
    <property type="match status" value="1"/>
</dbReference>
<dbReference type="GO" id="GO:0090729">
    <property type="term" value="F:toxin activity"/>
    <property type="evidence" value="ECO:0007669"/>
    <property type="project" value="UniProtKB-KW"/>
</dbReference>
<reference evidence="10 11" key="1">
    <citation type="submission" date="2017-04" db="EMBL/GenBank/DDBJ databases">
        <authorList>
            <person name="Afonso C.L."/>
            <person name="Miller P.J."/>
            <person name="Scott M.A."/>
            <person name="Spackman E."/>
            <person name="Goraichik I."/>
            <person name="Dimitrov K.M."/>
            <person name="Suarez D.L."/>
            <person name="Swayne D.E."/>
        </authorList>
    </citation>
    <scope>NUCLEOTIDE SEQUENCE [LARGE SCALE GENOMIC DNA]</scope>
    <source>
        <strain evidence="10 11">CGMCC 1.10972</strain>
    </source>
</reference>
<gene>
    <name evidence="8" type="primary">vapC</name>
    <name evidence="10" type="ORF">SAMN06297251_10853</name>
</gene>
<dbReference type="EMBL" id="FWXR01000008">
    <property type="protein sequence ID" value="SMC78266.1"/>
    <property type="molecule type" value="Genomic_DNA"/>
</dbReference>
<dbReference type="EC" id="3.1.-.-" evidence="8"/>
<dbReference type="PANTHER" id="PTHR33653">
    <property type="entry name" value="RIBONUCLEASE VAPC2"/>
    <property type="match status" value="1"/>
</dbReference>
<evidence type="ECO:0000259" key="9">
    <source>
        <dbReference type="Pfam" id="PF01850"/>
    </source>
</evidence>
<sequence length="148" mass="15656">MKGFLLDTDVISMLAPGRTDLSAEANAWLEKADQEGRLFLSVVSIHELEKGIERLNRRGATAKAASLSGWVSGLVKGFDDKILSVDLETAQLGGRLEAEAISAGNAPGMADALIAGTAKAHDLIVVTRNARHFGMFSVEIASTTSMKS</sequence>
<dbReference type="CDD" id="cd18746">
    <property type="entry name" value="PIN_VapC4-5_FitB-like"/>
    <property type="match status" value="1"/>
</dbReference>
<feature type="binding site" evidence="8">
    <location>
        <position position="7"/>
    </location>
    <ligand>
        <name>Mg(2+)</name>
        <dbReference type="ChEBI" id="CHEBI:18420"/>
    </ligand>
</feature>
<evidence type="ECO:0000256" key="1">
    <source>
        <dbReference type="ARBA" id="ARBA00001946"/>
    </source>
</evidence>
<evidence type="ECO:0000256" key="6">
    <source>
        <dbReference type="ARBA" id="ARBA00022842"/>
    </source>
</evidence>
<dbReference type="SUPFAM" id="SSF88723">
    <property type="entry name" value="PIN domain-like"/>
    <property type="match status" value="1"/>
</dbReference>
<keyword evidence="5 8" id="KW-0378">Hydrolase</keyword>
<evidence type="ECO:0000256" key="2">
    <source>
        <dbReference type="ARBA" id="ARBA00022649"/>
    </source>
</evidence>
<proteinExistence type="inferred from homology"/>
<dbReference type="InterPro" id="IPR022907">
    <property type="entry name" value="VapC_family"/>
</dbReference>
<dbReference type="InterPro" id="IPR002716">
    <property type="entry name" value="PIN_dom"/>
</dbReference>
<dbReference type="AlphaFoldDB" id="A0A1W2BZL6"/>
<keyword evidence="6 8" id="KW-0460">Magnesium</keyword>
<dbReference type="PANTHER" id="PTHR33653:SF1">
    <property type="entry name" value="RIBONUCLEASE VAPC2"/>
    <property type="match status" value="1"/>
</dbReference>
<feature type="domain" description="PIN" evidence="9">
    <location>
        <begin position="5"/>
        <end position="131"/>
    </location>
</feature>
<evidence type="ECO:0000256" key="5">
    <source>
        <dbReference type="ARBA" id="ARBA00022801"/>
    </source>
</evidence>
<keyword evidence="3 8" id="KW-0540">Nuclease</keyword>
<dbReference type="STRING" id="937218.SAMN06297251_10853"/>
<keyword evidence="8" id="KW-0800">Toxin</keyword>
<dbReference type="OrthoDB" id="7188375at2"/>
<dbReference type="HAMAP" id="MF_00265">
    <property type="entry name" value="VapC_Nob1"/>
    <property type="match status" value="1"/>
</dbReference>
<accession>A0A1W2BZL6</accession>
<feature type="binding site" evidence="8">
    <location>
        <position position="111"/>
    </location>
    <ligand>
        <name>Mg(2+)</name>
        <dbReference type="ChEBI" id="CHEBI:18420"/>
    </ligand>
</feature>
<dbReference type="RefSeq" id="WP_084410036.1">
    <property type="nucleotide sequence ID" value="NZ_FWXR01000008.1"/>
</dbReference>
<keyword evidence="2 8" id="KW-1277">Toxin-antitoxin system</keyword>
<dbReference type="GO" id="GO:0000287">
    <property type="term" value="F:magnesium ion binding"/>
    <property type="evidence" value="ECO:0007669"/>
    <property type="project" value="UniProtKB-UniRule"/>
</dbReference>
<evidence type="ECO:0000256" key="4">
    <source>
        <dbReference type="ARBA" id="ARBA00022723"/>
    </source>
</evidence>
<evidence type="ECO:0000313" key="11">
    <source>
        <dbReference type="Proteomes" id="UP000192656"/>
    </source>
</evidence>
<name>A0A1W2BZL6_9HYPH</name>
<evidence type="ECO:0000313" key="10">
    <source>
        <dbReference type="EMBL" id="SMC78266.1"/>
    </source>
</evidence>
<dbReference type="Proteomes" id="UP000192656">
    <property type="component" value="Unassembled WGS sequence"/>
</dbReference>
<keyword evidence="11" id="KW-1185">Reference proteome</keyword>
<dbReference type="InterPro" id="IPR029060">
    <property type="entry name" value="PIN-like_dom_sf"/>
</dbReference>
<keyword evidence="4 8" id="KW-0479">Metal-binding</keyword>
<dbReference type="Pfam" id="PF01850">
    <property type="entry name" value="PIN"/>
    <property type="match status" value="1"/>
</dbReference>
<evidence type="ECO:0000256" key="7">
    <source>
        <dbReference type="ARBA" id="ARBA00038093"/>
    </source>
</evidence>
<dbReference type="GO" id="GO:0004540">
    <property type="term" value="F:RNA nuclease activity"/>
    <property type="evidence" value="ECO:0007669"/>
    <property type="project" value="InterPro"/>
</dbReference>
<evidence type="ECO:0000256" key="3">
    <source>
        <dbReference type="ARBA" id="ARBA00022722"/>
    </source>
</evidence>
<comment type="cofactor">
    <cofactor evidence="1 8">
        <name>Mg(2+)</name>
        <dbReference type="ChEBI" id="CHEBI:18420"/>
    </cofactor>
</comment>
<dbReference type="GO" id="GO:0016787">
    <property type="term" value="F:hydrolase activity"/>
    <property type="evidence" value="ECO:0007669"/>
    <property type="project" value="UniProtKB-KW"/>
</dbReference>
<organism evidence="10 11">
    <name type="scientific">Fulvimarina manganoxydans</name>
    <dbReference type="NCBI Taxonomy" id="937218"/>
    <lineage>
        <taxon>Bacteria</taxon>
        <taxon>Pseudomonadati</taxon>
        <taxon>Pseudomonadota</taxon>
        <taxon>Alphaproteobacteria</taxon>
        <taxon>Hyphomicrobiales</taxon>
        <taxon>Aurantimonadaceae</taxon>
        <taxon>Fulvimarina</taxon>
    </lineage>
</organism>
<comment type="similarity">
    <text evidence="7 8">Belongs to the PINc/VapC protein family.</text>
</comment>
<evidence type="ECO:0000256" key="8">
    <source>
        <dbReference type="HAMAP-Rule" id="MF_00265"/>
    </source>
</evidence>
<comment type="function">
    <text evidence="8">Toxic component of a toxin-antitoxin (TA) system. An RNase.</text>
</comment>
<dbReference type="InterPro" id="IPR050556">
    <property type="entry name" value="Type_II_TA_system_RNase"/>
</dbReference>